<dbReference type="EMBL" id="JAFIQS020000011">
    <property type="protein sequence ID" value="KAH9476310.1"/>
    <property type="molecule type" value="Genomic_DNA"/>
</dbReference>
<evidence type="ECO:0000313" key="1">
    <source>
        <dbReference type="EMBL" id="KAH9476310.1"/>
    </source>
</evidence>
<proteinExistence type="predicted"/>
<accession>A0ACB8GLG8</accession>
<comment type="caution">
    <text evidence="1">The sequence shown here is derived from an EMBL/GenBank/DDBJ whole genome shotgun (WGS) entry which is preliminary data.</text>
</comment>
<sequence>MSNDILKADQIAFHFYTKLFYAVNHARATEEPSTNPKPDKWFNLETPDSDLFTKEAREPYRSISLAPLPGPPTLELQVLLSIPDLTNNQVLVYMSPDSSRVRIEPTPKFILLETWSLGMTLHRPGHQPGDNTDVALPIIYKQGIILFRSVFSLLRVLPVWKFYKRLKRKVGGINRNGHLGIKVRVRPHGEDENDTRILGFDARLSPTYRTPLPTSTHNFHPVPHLFGTFNLSTTYLNTPNFQLDELESLLSSRFISLDLEGFIPTLDKNRQRDSMSGSSLPTSSGIRSSVSRSPPRAIGKTTSGGSGADSVSVAERFILPSRVSSMGAPSLGMTASSGTSALIPPPRPFPSTNPSSNTPHAIPSQPIPASGLAVNRLRKESLNSSSSSLLSTRDLPLGPPAGTSSLSSSPVSGALPIRRPNIGQVHPFKSNTFSSNSGSSPSLSIRQGAGGSGSPAGGPSVLSGATHSPIGNPARLPPSPMSTGFVYPSPPAGATTFAPSSLGDRRPGTSGSGASSERDRDRRMSVNSFGQGSGIGMAGGGNGEVEEGRAPVPVPMPTRKRYSSSFGHRYAGSVGSGTGIPAPGSANSGGAVVGGLDGRNVGGSGSTPGSGNASGRGTPASLGAGSGQEGKREVSHFLLFVLAVDVILVQFAVEPCIDVISFLNTRTDDDDISIFVQDIEERKPLTGRTKEREKQDRDRVQLEQQRKYGWHYEERGHGLVPSESSSAKGKEKERSGWSLESTETDQRRRRLDGTAGAYVGEDAYTTSPPPLDDSPTFDVADLDDRLASTAERAAQLSTSPNRGPMLTSQNEVDERLKQMNERFLKSLEGLGGGSTRRKKNSSATQGSISSATSVSQARDDTSTSGSSTSRPSRGLSLGFPSRESSEKDLDPNRLPYPPYFYTSGSGQGVGRGRHSSTSSSTMGTSEGGASQGSEEVIGRMELYEDKRKGRYQG</sequence>
<evidence type="ECO:0000313" key="2">
    <source>
        <dbReference type="Proteomes" id="UP000664032"/>
    </source>
</evidence>
<gene>
    <name evidence="1" type="ORF">JR316_0011885</name>
</gene>
<keyword evidence="2" id="KW-1185">Reference proteome</keyword>
<name>A0ACB8GLG8_PSICU</name>
<reference evidence="1" key="1">
    <citation type="submission" date="2021-10" db="EMBL/GenBank/DDBJ databases">
        <title>Psilocybe cubensis genome.</title>
        <authorList>
            <person name="Mckernan K.J."/>
            <person name="Crawford S."/>
            <person name="Trippe A."/>
            <person name="Kane L.T."/>
            <person name="Mclaughlin S."/>
        </authorList>
    </citation>
    <scope>NUCLEOTIDE SEQUENCE</scope>
    <source>
        <strain evidence="1">MGC-MH-2018</strain>
    </source>
</reference>
<organism evidence="1 2">
    <name type="scientific">Psilocybe cubensis</name>
    <name type="common">Psychedelic mushroom</name>
    <name type="synonym">Stropharia cubensis</name>
    <dbReference type="NCBI Taxonomy" id="181762"/>
    <lineage>
        <taxon>Eukaryota</taxon>
        <taxon>Fungi</taxon>
        <taxon>Dikarya</taxon>
        <taxon>Basidiomycota</taxon>
        <taxon>Agaricomycotina</taxon>
        <taxon>Agaricomycetes</taxon>
        <taxon>Agaricomycetidae</taxon>
        <taxon>Agaricales</taxon>
        <taxon>Agaricineae</taxon>
        <taxon>Strophariaceae</taxon>
        <taxon>Psilocybe</taxon>
    </lineage>
</organism>
<protein>
    <submittedName>
        <fullName evidence="1">Autophagy-related protein 13</fullName>
    </submittedName>
</protein>
<dbReference type="Proteomes" id="UP000664032">
    <property type="component" value="Unassembled WGS sequence"/>
</dbReference>